<organism evidence="2 3">
    <name type="scientific">Neocallimastix californiae</name>
    <dbReference type="NCBI Taxonomy" id="1754190"/>
    <lineage>
        <taxon>Eukaryota</taxon>
        <taxon>Fungi</taxon>
        <taxon>Fungi incertae sedis</taxon>
        <taxon>Chytridiomycota</taxon>
        <taxon>Chytridiomycota incertae sedis</taxon>
        <taxon>Neocallimastigomycetes</taxon>
        <taxon>Neocallimastigales</taxon>
        <taxon>Neocallimastigaceae</taxon>
        <taxon>Neocallimastix</taxon>
    </lineage>
</organism>
<gene>
    <name evidence="2" type="ORF">LY90DRAFT_664602</name>
</gene>
<keyword evidence="3" id="KW-1185">Reference proteome</keyword>
<keyword evidence="1" id="KW-0732">Signal</keyword>
<dbReference type="Proteomes" id="UP000193920">
    <property type="component" value="Unassembled WGS sequence"/>
</dbReference>
<dbReference type="AlphaFoldDB" id="A0A1Y2F9N4"/>
<protein>
    <submittedName>
        <fullName evidence="2">Uncharacterized protein</fullName>
    </submittedName>
</protein>
<evidence type="ECO:0000313" key="2">
    <source>
        <dbReference type="EMBL" id="ORY80154.1"/>
    </source>
</evidence>
<feature type="chain" id="PRO_5012124153" evidence="1">
    <location>
        <begin position="19"/>
        <end position="57"/>
    </location>
</feature>
<reference evidence="2 3" key="1">
    <citation type="submission" date="2016-08" db="EMBL/GenBank/DDBJ databases">
        <title>A Parts List for Fungal Cellulosomes Revealed by Comparative Genomics.</title>
        <authorList>
            <consortium name="DOE Joint Genome Institute"/>
            <person name="Haitjema C.H."/>
            <person name="Gilmore S.P."/>
            <person name="Henske J.K."/>
            <person name="Solomon K.V."/>
            <person name="De Groot R."/>
            <person name="Kuo A."/>
            <person name="Mondo S.J."/>
            <person name="Salamov A.A."/>
            <person name="Labutti K."/>
            <person name="Zhao Z."/>
            <person name="Chiniquy J."/>
            <person name="Barry K."/>
            <person name="Brewer H.M."/>
            <person name="Purvine S.O."/>
            <person name="Wright A.T."/>
            <person name="Boxma B."/>
            <person name="Van Alen T."/>
            <person name="Hackstein J.H."/>
            <person name="Baker S.E."/>
            <person name="Grigoriev I.V."/>
            <person name="O'Malley M.A."/>
        </authorList>
    </citation>
    <scope>NUCLEOTIDE SEQUENCE [LARGE SCALE GENOMIC DNA]</scope>
    <source>
        <strain evidence="2 3">G1</strain>
    </source>
</reference>
<dbReference type="EMBL" id="MCOG01000013">
    <property type="protein sequence ID" value="ORY80154.1"/>
    <property type="molecule type" value="Genomic_DNA"/>
</dbReference>
<evidence type="ECO:0000256" key="1">
    <source>
        <dbReference type="SAM" id="SignalP"/>
    </source>
</evidence>
<comment type="caution">
    <text evidence="2">The sequence shown here is derived from an EMBL/GenBank/DDBJ whole genome shotgun (WGS) entry which is preliminary data.</text>
</comment>
<name>A0A1Y2F9N4_9FUNG</name>
<sequence length="57" mass="6704">MKLLIFTICIFLAIFALAKESRVFCRYNYNGVSKVYDTAYFDNESNIVYTKTIEKYA</sequence>
<dbReference type="OrthoDB" id="2146388at2759"/>
<proteinExistence type="predicted"/>
<accession>A0A1Y2F9N4</accession>
<evidence type="ECO:0000313" key="3">
    <source>
        <dbReference type="Proteomes" id="UP000193920"/>
    </source>
</evidence>
<feature type="signal peptide" evidence="1">
    <location>
        <begin position="1"/>
        <end position="18"/>
    </location>
</feature>